<dbReference type="GO" id="GO:0016787">
    <property type="term" value="F:hydrolase activity"/>
    <property type="evidence" value="ECO:0007669"/>
    <property type="project" value="UniProtKB-KW"/>
</dbReference>
<dbReference type="InterPro" id="IPR006439">
    <property type="entry name" value="HAD-SF_hydro_IA"/>
</dbReference>
<name>B8HRS0_CYAP4</name>
<dbReference type="AlphaFoldDB" id="B8HRS0"/>
<sequence length="256" mass="28530">MAKLQALIFDVDGTLADTERDGHRVAFNRAFAEAGLDWNWTEDLYGELLAVTGGKERMQFYLDRYRPDFKRPTKLKELIADLHAAKTRHYTQLLAEGAIPLRPGVKRILEEARQDGLRLAIATTTTPANVTALLEHALAADGVSWFEVIAAGDIVPAKKPAPDIYFYALDKMGLRPSECIAFEDSYNGLVSARKADLATIVTVNDYTRTQDFSDAIVVLDSFGDPGQPYQVLQGQVGWTVYMDLPLIRQLHQQFVA</sequence>
<dbReference type="SFLD" id="SFLDS00003">
    <property type="entry name" value="Haloacid_Dehalogenase"/>
    <property type="match status" value="1"/>
</dbReference>
<dbReference type="PANTHER" id="PTHR42896:SF2">
    <property type="entry name" value="CBBY-LIKE PROTEIN"/>
    <property type="match status" value="1"/>
</dbReference>
<dbReference type="SFLD" id="SFLDF00035">
    <property type="entry name" value="phosphoglycolate_phosphatase"/>
    <property type="match status" value="1"/>
</dbReference>
<organism evidence="1">
    <name type="scientific">Cyanothece sp. (strain PCC 7425 / ATCC 29141)</name>
    <dbReference type="NCBI Taxonomy" id="395961"/>
    <lineage>
        <taxon>Bacteria</taxon>
        <taxon>Bacillati</taxon>
        <taxon>Cyanobacteriota</taxon>
        <taxon>Cyanophyceae</taxon>
        <taxon>Gomontiellales</taxon>
        <taxon>Cyanothecaceae</taxon>
        <taxon>Cyanothece</taxon>
    </lineage>
</organism>
<dbReference type="InterPro" id="IPR036412">
    <property type="entry name" value="HAD-like_sf"/>
</dbReference>
<keyword evidence="1" id="KW-0378">Hydrolase</keyword>
<proteinExistence type="predicted"/>
<dbReference type="NCBIfam" id="TIGR01509">
    <property type="entry name" value="HAD-SF-IA-v3"/>
    <property type="match status" value="1"/>
</dbReference>
<dbReference type="Pfam" id="PF00702">
    <property type="entry name" value="Hydrolase"/>
    <property type="match status" value="1"/>
</dbReference>
<dbReference type="HOGENOM" id="CLU_045011_0_2_3"/>
<protein>
    <submittedName>
        <fullName evidence="1">HAD-superfamily hydrolase, subfamily IA, variant 3</fullName>
    </submittedName>
</protein>
<dbReference type="Gene3D" id="3.40.50.1000">
    <property type="entry name" value="HAD superfamily/HAD-like"/>
    <property type="match status" value="1"/>
</dbReference>
<dbReference type="STRING" id="395961.Cyan7425_3617"/>
<dbReference type="SFLD" id="SFLDG01135">
    <property type="entry name" value="C1.5.6:_HAD__Beta-PGM__Phospha"/>
    <property type="match status" value="1"/>
</dbReference>
<dbReference type="Gene3D" id="1.10.150.240">
    <property type="entry name" value="Putative phosphatase, domain 2"/>
    <property type="match status" value="1"/>
</dbReference>
<dbReference type="PRINTS" id="PR00413">
    <property type="entry name" value="HADHALOGNASE"/>
</dbReference>
<dbReference type="EMBL" id="CP001344">
    <property type="protein sequence ID" value="ACL45937.1"/>
    <property type="molecule type" value="Genomic_DNA"/>
</dbReference>
<reference evidence="1" key="1">
    <citation type="submission" date="2009-01" db="EMBL/GenBank/DDBJ databases">
        <title>Complete sequence of chromosome Cyanothece sp. PCC 7425.</title>
        <authorList>
            <consortium name="US DOE Joint Genome Institute"/>
            <person name="Lucas S."/>
            <person name="Copeland A."/>
            <person name="Lapidus A."/>
            <person name="Glavina del Rio T."/>
            <person name="Dalin E."/>
            <person name="Tice H."/>
            <person name="Bruce D."/>
            <person name="Goodwin L."/>
            <person name="Pitluck S."/>
            <person name="Sims D."/>
            <person name="Meineke L."/>
            <person name="Brettin T."/>
            <person name="Detter J.C."/>
            <person name="Han C."/>
            <person name="Larimer F."/>
            <person name="Land M."/>
            <person name="Hauser L."/>
            <person name="Kyrpides N."/>
            <person name="Ovchinnikova G."/>
            <person name="Liberton M."/>
            <person name="Stoeckel J."/>
            <person name="Banerjee A."/>
            <person name="Singh A."/>
            <person name="Page L."/>
            <person name="Sato H."/>
            <person name="Zhao L."/>
            <person name="Sherman L."/>
            <person name="Pakrasi H."/>
            <person name="Richardson P."/>
        </authorList>
    </citation>
    <scope>NUCLEOTIDE SEQUENCE</scope>
    <source>
        <strain evidence="1">PCC 7425</strain>
    </source>
</reference>
<dbReference type="InterPro" id="IPR044999">
    <property type="entry name" value="CbbY-like"/>
</dbReference>
<evidence type="ECO:0000313" key="1">
    <source>
        <dbReference type="EMBL" id="ACL45937.1"/>
    </source>
</evidence>
<dbReference type="PANTHER" id="PTHR42896">
    <property type="entry name" value="XYLULOSE-1,5-BISPHOSPHATE (XUBP) PHOSPHATASE"/>
    <property type="match status" value="1"/>
</dbReference>
<dbReference type="OrthoDB" id="9797743at2"/>
<dbReference type="eggNOG" id="COG0637">
    <property type="taxonomic scope" value="Bacteria"/>
</dbReference>
<dbReference type="KEGG" id="cyn:Cyan7425_3617"/>
<gene>
    <name evidence="1" type="ordered locus">Cyan7425_3617</name>
</gene>
<dbReference type="InterPro" id="IPR023198">
    <property type="entry name" value="PGP-like_dom2"/>
</dbReference>
<dbReference type="SFLD" id="SFLDG01129">
    <property type="entry name" value="C1.5:_HAD__Beta-PGM__Phosphata"/>
    <property type="match status" value="1"/>
</dbReference>
<dbReference type="InterPro" id="IPR023214">
    <property type="entry name" value="HAD_sf"/>
</dbReference>
<dbReference type="CDD" id="cd07528">
    <property type="entry name" value="HAD_CbbY-like"/>
    <property type="match status" value="1"/>
</dbReference>
<accession>B8HRS0</accession>
<dbReference type="SUPFAM" id="SSF56784">
    <property type="entry name" value="HAD-like"/>
    <property type="match status" value="1"/>
</dbReference>